<feature type="transmembrane region" description="Helical" evidence="7">
    <location>
        <begin position="53"/>
        <end position="73"/>
    </location>
</feature>
<evidence type="ECO:0000313" key="9">
    <source>
        <dbReference type="EMBL" id="GAA4632708.1"/>
    </source>
</evidence>
<feature type="transmembrane region" description="Helical" evidence="7">
    <location>
        <begin position="240"/>
        <end position="261"/>
    </location>
</feature>
<proteinExistence type="inferred from homology"/>
<dbReference type="InterPro" id="IPR003838">
    <property type="entry name" value="ABC3_permease_C"/>
</dbReference>
<comment type="similarity">
    <text evidence="6">Belongs to the ABC-4 integral membrane protein family.</text>
</comment>
<evidence type="ECO:0000259" key="8">
    <source>
        <dbReference type="Pfam" id="PF02687"/>
    </source>
</evidence>
<keyword evidence="3 7" id="KW-0812">Transmembrane</keyword>
<keyword evidence="2" id="KW-1003">Cell membrane</keyword>
<comment type="caution">
    <text evidence="9">The sequence shown here is derived from an EMBL/GenBank/DDBJ whole genome shotgun (WGS) entry which is preliminary data.</text>
</comment>
<dbReference type="PANTHER" id="PTHR30572:SF4">
    <property type="entry name" value="ABC TRANSPORTER PERMEASE YTRF"/>
    <property type="match status" value="1"/>
</dbReference>
<sequence>MFALALRSLRRRAGAFTATFLAIFLGAAILMAFASLLDTSLGKGVPSANRETLVTMANVVGGWGLLIVIFAVASTLTLSVRQRGTELALLKSIGATPAQIRRMIVGESAVVAVIAAASAIPLALLAGHGLFAMLVDTHQIAPNVEYTFGPIAISMGLGITFVAATAAAMLAARRATRVRAAEAMIEATTEPGRMTKKRIATACVFLALGVYLAVLTVTAMRGKATDAMSTAGSADGLAAIGFALLGPALIRKVIAIAAVPLERLGGASGHLAVENLRRRSDQMATALMPIILFTGISIGTLCMQSTENAVTAAAGVAKTADQKNIETLNLVVIAMIALFAAIMLINTLVAATTHRRREFGQQRLAGATPVQVLRVVALESTVLTATGVLFGAAASLFTSIAYSSARADTLLPDSGVGIFLGMVALAVVLTFTASIGTARRTIRTPAIDAVAA</sequence>
<accession>A0ABP8UL98</accession>
<dbReference type="Pfam" id="PF02687">
    <property type="entry name" value="FtsX"/>
    <property type="match status" value="2"/>
</dbReference>
<comment type="subcellular location">
    <subcellularLocation>
        <location evidence="1">Cell membrane</location>
        <topology evidence="1">Multi-pass membrane protein</topology>
    </subcellularLocation>
</comment>
<dbReference type="RefSeq" id="WP_345435708.1">
    <property type="nucleotide sequence ID" value="NZ_BAABHK010000011.1"/>
</dbReference>
<feature type="transmembrane region" description="Helical" evidence="7">
    <location>
        <begin position="199"/>
        <end position="220"/>
    </location>
</feature>
<keyword evidence="10" id="KW-1185">Reference proteome</keyword>
<dbReference type="Proteomes" id="UP001501442">
    <property type="component" value="Unassembled WGS sequence"/>
</dbReference>
<dbReference type="PANTHER" id="PTHR30572">
    <property type="entry name" value="MEMBRANE COMPONENT OF TRANSPORTER-RELATED"/>
    <property type="match status" value="1"/>
</dbReference>
<feature type="transmembrane region" description="Helical" evidence="7">
    <location>
        <begin position="414"/>
        <end position="435"/>
    </location>
</feature>
<evidence type="ECO:0000313" key="10">
    <source>
        <dbReference type="Proteomes" id="UP001501442"/>
    </source>
</evidence>
<evidence type="ECO:0000256" key="4">
    <source>
        <dbReference type="ARBA" id="ARBA00022989"/>
    </source>
</evidence>
<evidence type="ECO:0000256" key="5">
    <source>
        <dbReference type="ARBA" id="ARBA00023136"/>
    </source>
</evidence>
<organism evidence="9 10">
    <name type="scientific">Actinoallomurus vinaceus</name>
    <dbReference type="NCBI Taxonomy" id="1080074"/>
    <lineage>
        <taxon>Bacteria</taxon>
        <taxon>Bacillati</taxon>
        <taxon>Actinomycetota</taxon>
        <taxon>Actinomycetes</taxon>
        <taxon>Streptosporangiales</taxon>
        <taxon>Thermomonosporaceae</taxon>
        <taxon>Actinoallomurus</taxon>
    </lineage>
</organism>
<gene>
    <name evidence="9" type="ORF">GCM10023196_067220</name>
</gene>
<evidence type="ECO:0000256" key="2">
    <source>
        <dbReference type="ARBA" id="ARBA00022475"/>
    </source>
</evidence>
<evidence type="ECO:0000256" key="7">
    <source>
        <dbReference type="SAM" id="Phobius"/>
    </source>
</evidence>
<dbReference type="EMBL" id="BAABHK010000011">
    <property type="protein sequence ID" value="GAA4632708.1"/>
    <property type="molecule type" value="Genomic_DNA"/>
</dbReference>
<protein>
    <submittedName>
        <fullName evidence="9">ABC transporter permease</fullName>
    </submittedName>
</protein>
<evidence type="ECO:0000256" key="3">
    <source>
        <dbReference type="ARBA" id="ARBA00022692"/>
    </source>
</evidence>
<feature type="transmembrane region" description="Helical" evidence="7">
    <location>
        <begin position="282"/>
        <end position="301"/>
    </location>
</feature>
<dbReference type="InterPro" id="IPR050250">
    <property type="entry name" value="Macrolide_Exporter_MacB"/>
</dbReference>
<feature type="domain" description="ABC3 transporter permease C-terminal" evidence="8">
    <location>
        <begin position="331"/>
        <end position="444"/>
    </location>
</feature>
<keyword evidence="4 7" id="KW-1133">Transmembrane helix</keyword>
<evidence type="ECO:0000256" key="6">
    <source>
        <dbReference type="ARBA" id="ARBA00038076"/>
    </source>
</evidence>
<feature type="domain" description="ABC3 transporter permease C-terminal" evidence="8">
    <location>
        <begin position="61"/>
        <end position="177"/>
    </location>
</feature>
<evidence type="ECO:0000256" key="1">
    <source>
        <dbReference type="ARBA" id="ARBA00004651"/>
    </source>
</evidence>
<reference evidence="10" key="1">
    <citation type="journal article" date="2019" name="Int. J. Syst. Evol. Microbiol.">
        <title>The Global Catalogue of Microorganisms (GCM) 10K type strain sequencing project: providing services to taxonomists for standard genome sequencing and annotation.</title>
        <authorList>
            <consortium name="The Broad Institute Genomics Platform"/>
            <consortium name="The Broad Institute Genome Sequencing Center for Infectious Disease"/>
            <person name="Wu L."/>
            <person name="Ma J."/>
        </authorList>
    </citation>
    <scope>NUCLEOTIDE SEQUENCE [LARGE SCALE GENOMIC DNA]</scope>
    <source>
        <strain evidence="10">JCM 17939</strain>
    </source>
</reference>
<feature type="transmembrane region" description="Helical" evidence="7">
    <location>
        <begin position="109"/>
        <end position="131"/>
    </location>
</feature>
<feature type="transmembrane region" description="Helical" evidence="7">
    <location>
        <begin position="372"/>
        <end position="402"/>
    </location>
</feature>
<name>A0ABP8UL98_9ACTN</name>
<feature type="transmembrane region" description="Helical" evidence="7">
    <location>
        <begin position="151"/>
        <end position="172"/>
    </location>
</feature>
<keyword evidence="5 7" id="KW-0472">Membrane</keyword>
<feature type="transmembrane region" description="Helical" evidence="7">
    <location>
        <begin position="330"/>
        <end position="351"/>
    </location>
</feature>
<feature type="transmembrane region" description="Helical" evidence="7">
    <location>
        <begin position="12"/>
        <end position="33"/>
    </location>
</feature>